<accession>G0ADA2</accession>
<reference evidence="2 3" key="5">
    <citation type="journal article" date="2011" name="ISME J.">
        <title>Dual transcriptional profiling of a bacterial/fungal confrontation: Collimonas fungivorans versus Aspergillus niger.</title>
        <authorList>
            <person name="Mela F."/>
            <person name="Fritsche K."/>
            <person name="de Boer W."/>
            <person name="van Veen J.A."/>
            <person name="de Graaff L.H."/>
            <person name="van den Berg M."/>
            <person name="Leveau J.H."/>
        </authorList>
    </citation>
    <scope>NUCLEOTIDE SEQUENCE [LARGE SCALE GENOMIC DNA]</scope>
    <source>
        <strain evidence="2 3">Ter331</strain>
    </source>
</reference>
<dbReference type="STRING" id="1005048.CFU_3462"/>
<evidence type="ECO:0000313" key="3">
    <source>
        <dbReference type="Proteomes" id="UP000008392"/>
    </source>
</evidence>
<dbReference type="eggNOG" id="COG1075">
    <property type="taxonomic scope" value="Bacteria"/>
</dbReference>
<gene>
    <name evidence="2" type="primary">lipC</name>
    <name evidence="2" type="ordered locus">CFU_3462</name>
</gene>
<dbReference type="HOGENOM" id="CLU_062016_0_0_4"/>
<dbReference type="GO" id="GO:0004806">
    <property type="term" value="F:triacylglycerol lipase activity"/>
    <property type="evidence" value="ECO:0007669"/>
    <property type="project" value="UniProtKB-EC"/>
</dbReference>
<dbReference type="AlphaFoldDB" id="G0ADA2"/>
<dbReference type="KEGG" id="cfu:CFU_3462"/>
<reference evidence="2 3" key="4">
    <citation type="journal article" date="2010" name="Environ. Microbiol.">
        <title>The bacterial genus Collimonas: mycophagy, weathering and other adaptive solutions to life in oligotrophic soil environments.</title>
        <authorList>
            <person name="Leveau J.H."/>
            <person name="Uroz S."/>
            <person name="de Boer W."/>
        </authorList>
    </citation>
    <scope>NUCLEOTIDE SEQUENCE [LARGE SCALE GENOMIC DNA]</scope>
    <source>
        <strain evidence="2 3">Ter331</strain>
    </source>
</reference>
<name>G0ADA2_COLFT</name>
<reference evidence="2 3" key="3">
    <citation type="journal article" date="2008" name="FEMS Microbiol. Ecol.">
        <title>Identification and characterization of genes underlying chitinolysis in Collimonas fungivorans Ter331.</title>
        <authorList>
            <person name="Fritsche K."/>
            <person name="de Boer W."/>
            <person name="Gerards S."/>
            <person name="van den Berg M."/>
            <person name="van Veen J.A."/>
            <person name="Leveau J.H."/>
        </authorList>
    </citation>
    <scope>NUCLEOTIDE SEQUENCE [LARGE SCALE GENOMIC DNA]</scope>
    <source>
        <strain evidence="2 3">Ter331</strain>
    </source>
</reference>
<dbReference type="InterPro" id="IPR029058">
    <property type="entry name" value="AB_hydrolase_fold"/>
</dbReference>
<dbReference type="EMBL" id="CP002745">
    <property type="protein sequence ID" value="AEK63286.1"/>
    <property type="molecule type" value="Genomic_DNA"/>
</dbReference>
<sequence>MLTMERRNPAGNPERGFTRNEFIKFSEIHKMKKQFLQWLGAALVVLAVLPAPSWAATGYTQTKYPIILVHGLFGFDKIGPVEYFYGIPEALHADGAQVYVAEVSAANSTEVRGEQLLTYVKQVLAATGASKVNLIGHSHGGPTIRYVASVAPQLVASVSSVAGPNKGAAVADIVRGVVAPGSFTQAILGSVVNGFTTLIDALSGGGNPQNSVAALDSLTTAGMAKFNLAHPEGLPATACGEGDYQVGGVYYFSWSGGQPLTNMLDPSDASMGLLSLAYGGAKSDGLVSSCGSHLGRVIRDNYGMNHLDEVNQVLGLVNIFETSPKTVYRQQANRLKGLGL</sequence>
<keyword evidence="2" id="KW-0378">Hydrolase</keyword>
<reference evidence="3" key="6">
    <citation type="submission" date="2011-05" db="EMBL/GenBank/DDBJ databases">
        <title>Complete sequence of Collimonas fungivorans Ter331.</title>
        <authorList>
            <person name="Leveau J.H."/>
        </authorList>
    </citation>
    <scope>NUCLEOTIDE SEQUENCE [LARGE SCALE GENOMIC DNA]</scope>
    <source>
        <strain evidence="3">Ter331</strain>
    </source>
</reference>
<evidence type="ECO:0000313" key="2">
    <source>
        <dbReference type="EMBL" id="AEK63286.1"/>
    </source>
</evidence>
<reference evidence="2 3" key="2">
    <citation type="journal article" date="2006" name="J. Microbiol. Methods">
        <title>Genomic flank-sequencing of plasposon insertion sites for rapid identification of functional genes.</title>
        <authorList>
            <person name="Leveau J.H."/>
            <person name="Gerards S."/>
            <person name="Fritsche K."/>
            <person name="Zondag G."/>
            <person name="van Veen J.A."/>
        </authorList>
    </citation>
    <scope>NUCLEOTIDE SEQUENCE [LARGE SCALE GENOMIC DNA]</scope>
    <source>
        <strain evidence="2 3">Ter331</strain>
    </source>
</reference>
<organism evidence="2 3">
    <name type="scientific">Collimonas fungivorans (strain Ter331)</name>
    <dbReference type="NCBI Taxonomy" id="1005048"/>
    <lineage>
        <taxon>Bacteria</taxon>
        <taxon>Pseudomonadati</taxon>
        <taxon>Pseudomonadota</taxon>
        <taxon>Betaproteobacteria</taxon>
        <taxon>Burkholderiales</taxon>
        <taxon>Oxalobacteraceae</taxon>
        <taxon>Collimonas</taxon>
    </lineage>
</organism>
<protein>
    <submittedName>
        <fullName evidence="2">Lipase</fullName>
        <ecNumber evidence="2">3.1.1.3</ecNumber>
    </submittedName>
</protein>
<keyword evidence="3" id="KW-1185">Reference proteome</keyword>
<dbReference type="Pfam" id="PF00561">
    <property type="entry name" value="Abhydrolase_1"/>
    <property type="match status" value="1"/>
</dbReference>
<feature type="domain" description="AB hydrolase-1" evidence="1">
    <location>
        <begin position="64"/>
        <end position="265"/>
    </location>
</feature>
<dbReference type="Gene3D" id="3.40.50.1820">
    <property type="entry name" value="alpha/beta hydrolase"/>
    <property type="match status" value="1"/>
</dbReference>
<reference evidence="2 3" key="1">
    <citation type="journal article" date="2004" name="Environ. Microbiol.">
        <title>Phylogeny-function analysis of (meta)genomic libraries: screening for expression of ribosomal RNA genes by large-insert library fluorescent in situ hybridization (LIL-FISH).</title>
        <authorList>
            <person name="Leveau J.H."/>
            <person name="Gerards S."/>
            <person name="de Boer W."/>
            <person name="van Veen J.A."/>
        </authorList>
    </citation>
    <scope>NUCLEOTIDE SEQUENCE [LARGE SCALE GENOMIC DNA]</scope>
    <source>
        <strain evidence="2 3">Ter331</strain>
    </source>
</reference>
<dbReference type="Proteomes" id="UP000008392">
    <property type="component" value="Chromosome"/>
</dbReference>
<dbReference type="SUPFAM" id="SSF53474">
    <property type="entry name" value="alpha/beta-Hydrolases"/>
    <property type="match status" value="1"/>
</dbReference>
<proteinExistence type="predicted"/>
<evidence type="ECO:0000259" key="1">
    <source>
        <dbReference type="Pfam" id="PF00561"/>
    </source>
</evidence>
<dbReference type="EC" id="3.1.1.3" evidence="2"/>
<dbReference type="InterPro" id="IPR000073">
    <property type="entry name" value="AB_hydrolase_1"/>
</dbReference>